<dbReference type="AlphaFoldDB" id="A0A919AM10"/>
<dbReference type="PIRSF" id="PIRSF004848">
    <property type="entry name" value="YBL036c_PLPDEIII"/>
    <property type="match status" value="1"/>
</dbReference>
<dbReference type="HAMAP" id="MF_02087">
    <property type="entry name" value="PLP_homeostasis"/>
    <property type="match status" value="1"/>
</dbReference>
<evidence type="ECO:0000313" key="6">
    <source>
        <dbReference type="EMBL" id="GHF15338.1"/>
    </source>
</evidence>
<reference evidence="6" key="2">
    <citation type="submission" date="2020-09" db="EMBL/GenBank/DDBJ databases">
        <authorList>
            <person name="Sun Q."/>
            <person name="Kim S."/>
        </authorList>
    </citation>
    <scope>NUCLEOTIDE SEQUENCE</scope>
    <source>
        <strain evidence="6">KCTC 42590</strain>
    </source>
</reference>
<evidence type="ECO:0000256" key="3">
    <source>
        <dbReference type="PIRSR" id="PIRSR004848-1"/>
    </source>
</evidence>
<evidence type="ECO:0000259" key="5">
    <source>
        <dbReference type="Pfam" id="PF01168"/>
    </source>
</evidence>
<dbReference type="Gene3D" id="3.20.20.10">
    <property type="entry name" value="Alanine racemase"/>
    <property type="match status" value="1"/>
</dbReference>
<dbReference type="FunFam" id="3.20.20.10:FF:000018">
    <property type="entry name" value="Pyridoxal phosphate homeostasis protein"/>
    <property type="match status" value="1"/>
</dbReference>
<comment type="caution">
    <text evidence="6">The sequence shown here is derived from an EMBL/GenBank/DDBJ whole genome shotgun (WGS) entry which is preliminary data.</text>
</comment>
<evidence type="ECO:0000256" key="1">
    <source>
        <dbReference type="ARBA" id="ARBA00022898"/>
    </source>
</evidence>
<proteinExistence type="inferred from homology"/>
<dbReference type="RefSeq" id="WP_191250143.1">
    <property type="nucleotide sequence ID" value="NZ_BNCI01000001.1"/>
</dbReference>
<dbReference type="Pfam" id="PF01168">
    <property type="entry name" value="Ala_racemase_N"/>
    <property type="match status" value="1"/>
</dbReference>
<dbReference type="InterPro" id="IPR001608">
    <property type="entry name" value="Ala_racemase_N"/>
</dbReference>
<dbReference type="CDD" id="cd00635">
    <property type="entry name" value="PLPDE_III_YBL036c_like"/>
    <property type="match status" value="1"/>
</dbReference>
<dbReference type="PANTHER" id="PTHR10146:SF14">
    <property type="entry name" value="PYRIDOXAL PHOSPHATE HOMEOSTASIS PROTEIN"/>
    <property type="match status" value="1"/>
</dbReference>
<dbReference type="GO" id="GO:0030170">
    <property type="term" value="F:pyridoxal phosphate binding"/>
    <property type="evidence" value="ECO:0007669"/>
    <property type="project" value="UniProtKB-UniRule"/>
</dbReference>
<dbReference type="InterPro" id="IPR011078">
    <property type="entry name" value="PyrdxlP_homeostasis"/>
</dbReference>
<organism evidence="6 7">
    <name type="scientific">Kordiimonas sediminis</name>
    <dbReference type="NCBI Taxonomy" id="1735581"/>
    <lineage>
        <taxon>Bacteria</taxon>
        <taxon>Pseudomonadati</taxon>
        <taxon>Pseudomonadota</taxon>
        <taxon>Alphaproteobacteria</taxon>
        <taxon>Kordiimonadales</taxon>
        <taxon>Kordiimonadaceae</taxon>
        <taxon>Kordiimonas</taxon>
    </lineage>
</organism>
<evidence type="ECO:0000256" key="2">
    <source>
        <dbReference type="HAMAP-Rule" id="MF_02087"/>
    </source>
</evidence>
<keyword evidence="7" id="KW-1185">Reference proteome</keyword>
<comment type="similarity">
    <text evidence="2 4">Belongs to the pyridoxal phosphate-binding protein YggS/PROSC family.</text>
</comment>
<name>A0A919AM10_9PROT</name>
<protein>
    <recommendedName>
        <fullName evidence="2">Pyridoxal phosphate homeostasis protein</fullName>
        <shortName evidence="2">PLP homeostasis protein</shortName>
    </recommendedName>
</protein>
<dbReference type="PANTHER" id="PTHR10146">
    <property type="entry name" value="PROLINE SYNTHETASE CO-TRANSCRIBED BACTERIAL HOMOLOG PROTEIN"/>
    <property type="match status" value="1"/>
</dbReference>
<comment type="function">
    <text evidence="2">Pyridoxal 5'-phosphate (PLP)-binding protein, which is involved in PLP homeostasis.</text>
</comment>
<gene>
    <name evidence="6" type="ORF">GCM10017044_06850</name>
</gene>
<keyword evidence="1 2" id="KW-0663">Pyridoxal phosphate</keyword>
<accession>A0A919AM10</accession>
<evidence type="ECO:0000256" key="4">
    <source>
        <dbReference type="RuleBase" id="RU004514"/>
    </source>
</evidence>
<dbReference type="Proteomes" id="UP000630923">
    <property type="component" value="Unassembled WGS sequence"/>
</dbReference>
<reference evidence="6" key="1">
    <citation type="journal article" date="2014" name="Int. J. Syst. Evol. Microbiol.">
        <title>Complete genome sequence of Corynebacterium casei LMG S-19264T (=DSM 44701T), isolated from a smear-ripened cheese.</title>
        <authorList>
            <consortium name="US DOE Joint Genome Institute (JGI-PGF)"/>
            <person name="Walter F."/>
            <person name="Albersmeier A."/>
            <person name="Kalinowski J."/>
            <person name="Ruckert C."/>
        </authorList>
    </citation>
    <scope>NUCLEOTIDE SEQUENCE</scope>
    <source>
        <strain evidence="6">KCTC 42590</strain>
    </source>
</reference>
<comment type="cofactor">
    <cofactor evidence="3">
        <name>pyridoxal 5'-phosphate</name>
        <dbReference type="ChEBI" id="CHEBI:597326"/>
    </cofactor>
</comment>
<dbReference type="EMBL" id="BNCI01000001">
    <property type="protein sequence ID" value="GHF15338.1"/>
    <property type="molecule type" value="Genomic_DNA"/>
</dbReference>
<feature type="modified residue" description="N6-(pyridoxal phosphate)lysine" evidence="2 3">
    <location>
        <position position="37"/>
    </location>
</feature>
<dbReference type="NCBIfam" id="TIGR00044">
    <property type="entry name" value="YggS family pyridoxal phosphate-dependent enzyme"/>
    <property type="match status" value="1"/>
</dbReference>
<dbReference type="InterPro" id="IPR029066">
    <property type="entry name" value="PLP-binding_barrel"/>
</dbReference>
<sequence length="226" mass="24752">MSQSINDKITTIHDEIASMCKYADVALNTPKLIAVSKVQSDERIEEALAAGLRVFGENRVQEAQEHWLERRKSYPDLELHLIGGLQTNKTADAVALFDSIQTIDRPKLARAIAAEMAKQGRTLSLFIQVNTGEEEQKGGCLPADLDALVTLCREELNLTIDGLMCIPPVDDDPSLHFALLKKLAKRHGIERLSMGMSNDYALAAAMGATDIRVGTALFGERDYSAA</sequence>
<evidence type="ECO:0000313" key="7">
    <source>
        <dbReference type="Proteomes" id="UP000630923"/>
    </source>
</evidence>
<dbReference type="SUPFAM" id="SSF51419">
    <property type="entry name" value="PLP-binding barrel"/>
    <property type="match status" value="1"/>
</dbReference>
<feature type="domain" description="Alanine racemase N-terminal" evidence="5">
    <location>
        <begin position="29"/>
        <end position="221"/>
    </location>
</feature>